<dbReference type="InterPro" id="IPR039422">
    <property type="entry name" value="MarR/SlyA-like"/>
</dbReference>
<keyword evidence="4" id="KW-1185">Reference proteome</keyword>
<proteinExistence type="predicted"/>
<dbReference type="RefSeq" id="WP_129886122.1">
    <property type="nucleotide sequence ID" value="NZ_CP035758.1"/>
</dbReference>
<dbReference type="OrthoDB" id="511972at2"/>
<evidence type="ECO:0000313" key="3">
    <source>
        <dbReference type="EMBL" id="QBD75524.1"/>
    </source>
</evidence>
<dbReference type="InterPro" id="IPR000835">
    <property type="entry name" value="HTH_MarR-typ"/>
</dbReference>
<feature type="domain" description="HTH marR-type" evidence="2">
    <location>
        <begin position="24"/>
        <end position="162"/>
    </location>
</feature>
<dbReference type="PANTHER" id="PTHR33164:SF43">
    <property type="entry name" value="HTH-TYPE TRANSCRIPTIONAL REPRESSOR YETL"/>
    <property type="match status" value="1"/>
</dbReference>
<reference evidence="3 4" key="1">
    <citation type="submission" date="2019-01" db="EMBL/GenBank/DDBJ databases">
        <title>Ktedonosporobacter rubrisoli SCAWS-G2.</title>
        <authorList>
            <person name="Huang Y."/>
            <person name="Yan B."/>
        </authorList>
    </citation>
    <scope>NUCLEOTIDE SEQUENCE [LARGE SCALE GENOMIC DNA]</scope>
    <source>
        <strain evidence="3 4">SCAWS-G2</strain>
    </source>
</reference>
<dbReference type="KEGG" id="kbs:EPA93_05705"/>
<dbReference type="InterPro" id="IPR036390">
    <property type="entry name" value="WH_DNA-bd_sf"/>
</dbReference>
<dbReference type="AlphaFoldDB" id="A0A4P6JK57"/>
<sequence>MDRTQHMGADRTAEKPGTGSKKDSLPLLSALHETARAVEAALNAVLAPINFSGAQWAILHLIDEHPGVAGAEIARQGKISPAAVTTMLKRLEATGMIERHAQTRGRIIETHLTAYGRERLLEADAIVKQVEQQLSALLGERELSRVLADMAQFMNTLNLLARSSTETEHDFQPE</sequence>
<dbReference type="PROSITE" id="PS50995">
    <property type="entry name" value="HTH_MARR_2"/>
    <property type="match status" value="1"/>
</dbReference>
<dbReference type="Proteomes" id="UP000290365">
    <property type="component" value="Chromosome"/>
</dbReference>
<feature type="region of interest" description="Disordered" evidence="1">
    <location>
        <begin position="1"/>
        <end position="24"/>
    </location>
</feature>
<name>A0A4P6JK57_KTERU</name>
<evidence type="ECO:0000259" key="2">
    <source>
        <dbReference type="PROSITE" id="PS50995"/>
    </source>
</evidence>
<dbReference type="EMBL" id="CP035758">
    <property type="protein sequence ID" value="QBD75524.1"/>
    <property type="molecule type" value="Genomic_DNA"/>
</dbReference>
<accession>A0A4P6JK57</accession>
<dbReference type="Gene3D" id="1.10.10.10">
    <property type="entry name" value="Winged helix-like DNA-binding domain superfamily/Winged helix DNA-binding domain"/>
    <property type="match status" value="1"/>
</dbReference>
<protein>
    <submittedName>
        <fullName evidence="3">MarR family transcriptional regulator</fullName>
    </submittedName>
</protein>
<evidence type="ECO:0000313" key="4">
    <source>
        <dbReference type="Proteomes" id="UP000290365"/>
    </source>
</evidence>
<dbReference type="SUPFAM" id="SSF46785">
    <property type="entry name" value="Winged helix' DNA-binding domain"/>
    <property type="match status" value="1"/>
</dbReference>
<gene>
    <name evidence="3" type="ORF">EPA93_05705</name>
</gene>
<dbReference type="GO" id="GO:0003700">
    <property type="term" value="F:DNA-binding transcription factor activity"/>
    <property type="evidence" value="ECO:0007669"/>
    <property type="project" value="InterPro"/>
</dbReference>
<dbReference type="PANTHER" id="PTHR33164">
    <property type="entry name" value="TRANSCRIPTIONAL REGULATOR, MARR FAMILY"/>
    <property type="match status" value="1"/>
</dbReference>
<evidence type="ECO:0000256" key="1">
    <source>
        <dbReference type="SAM" id="MobiDB-lite"/>
    </source>
</evidence>
<dbReference type="GO" id="GO:0006950">
    <property type="term" value="P:response to stress"/>
    <property type="evidence" value="ECO:0007669"/>
    <property type="project" value="TreeGrafter"/>
</dbReference>
<dbReference type="InterPro" id="IPR036388">
    <property type="entry name" value="WH-like_DNA-bd_sf"/>
</dbReference>
<dbReference type="SMART" id="SM00347">
    <property type="entry name" value="HTH_MARR"/>
    <property type="match status" value="1"/>
</dbReference>
<organism evidence="3 4">
    <name type="scientific">Ktedonosporobacter rubrisoli</name>
    <dbReference type="NCBI Taxonomy" id="2509675"/>
    <lineage>
        <taxon>Bacteria</taxon>
        <taxon>Bacillati</taxon>
        <taxon>Chloroflexota</taxon>
        <taxon>Ktedonobacteria</taxon>
        <taxon>Ktedonobacterales</taxon>
        <taxon>Ktedonosporobacteraceae</taxon>
        <taxon>Ktedonosporobacter</taxon>
    </lineage>
</organism>
<dbReference type="Pfam" id="PF12802">
    <property type="entry name" value="MarR_2"/>
    <property type="match status" value="1"/>
</dbReference>